<dbReference type="NCBIfam" id="TIGR01036">
    <property type="entry name" value="pyrD_sub2"/>
    <property type="match status" value="1"/>
</dbReference>
<dbReference type="Gene3D" id="3.20.20.70">
    <property type="entry name" value="Aldolase class I"/>
    <property type="match status" value="1"/>
</dbReference>
<dbReference type="GO" id="GO:0106430">
    <property type="term" value="F:dihydroorotate dehydrogenase (quinone) activity"/>
    <property type="evidence" value="ECO:0007669"/>
    <property type="project" value="UniProtKB-EC"/>
</dbReference>
<keyword evidence="11" id="KW-0809">Transit peptide</keyword>
<dbReference type="UniPathway" id="UPA00070">
    <property type="reaction ID" value="UER00946"/>
</dbReference>
<comment type="cofactor">
    <cofactor evidence="1">
        <name>FMN</name>
        <dbReference type="ChEBI" id="CHEBI:58210"/>
    </cofactor>
</comment>
<dbReference type="NCBIfam" id="NF003645">
    <property type="entry name" value="PRK05286.1-2"/>
    <property type="match status" value="1"/>
</dbReference>
<keyword evidence="19" id="KW-1185">Reference proteome</keyword>
<evidence type="ECO:0000313" key="19">
    <source>
        <dbReference type="Proteomes" id="UP000092445"/>
    </source>
</evidence>
<accession>A0A1A9ZA90</accession>
<dbReference type="Pfam" id="PF01180">
    <property type="entry name" value="DHO_dh"/>
    <property type="match status" value="1"/>
</dbReference>
<comment type="subcellular location">
    <subcellularLocation>
        <location evidence="2">Mitochondrion inner membrane</location>
        <topology evidence="2">Single-pass membrane protein</topology>
    </subcellularLocation>
</comment>
<protein>
    <recommendedName>
        <fullName evidence="6">Dihydroorotate dehydrogenase (quinone), mitochondrial</fullName>
        <ecNumber evidence="5">1.3.5.2</ecNumber>
    </recommendedName>
</protein>
<dbReference type="EC" id="1.3.5.2" evidence="5"/>
<organism evidence="18 19">
    <name type="scientific">Glossina pallidipes</name>
    <name type="common">Tsetse fly</name>
    <dbReference type="NCBI Taxonomy" id="7398"/>
    <lineage>
        <taxon>Eukaryota</taxon>
        <taxon>Metazoa</taxon>
        <taxon>Ecdysozoa</taxon>
        <taxon>Arthropoda</taxon>
        <taxon>Hexapoda</taxon>
        <taxon>Insecta</taxon>
        <taxon>Pterygota</taxon>
        <taxon>Neoptera</taxon>
        <taxon>Endopterygota</taxon>
        <taxon>Diptera</taxon>
        <taxon>Brachycera</taxon>
        <taxon>Muscomorpha</taxon>
        <taxon>Hippoboscoidea</taxon>
        <taxon>Glossinidae</taxon>
        <taxon>Glossina</taxon>
    </lineage>
</organism>
<dbReference type="PROSITE" id="PS00912">
    <property type="entry name" value="DHODEHASE_2"/>
    <property type="match status" value="1"/>
</dbReference>
<dbReference type="EnsemblMetazoa" id="GPAI008423-RA">
    <property type="protein sequence ID" value="GPAI008423-PA"/>
    <property type="gene ID" value="GPAI008423"/>
</dbReference>
<dbReference type="AlphaFoldDB" id="A0A1A9ZA90"/>
<dbReference type="FunFam" id="3.20.20.70:FF:000066">
    <property type="entry name" value="Dihydroorotate dehydrogenase (quinone), mitochondrial"/>
    <property type="match status" value="1"/>
</dbReference>
<keyword evidence="9" id="KW-0812">Transmembrane</keyword>
<dbReference type="GO" id="GO:0005743">
    <property type="term" value="C:mitochondrial inner membrane"/>
    <property type="evidence" value="ECO:0007669"/>
    <property type="project" value="UniProtKB-SubCell"/>
</dbReference>
<evidence type="ECO:0000256" key="15">
    <source>
        <dbReference type="ARBA" id="ARBA00023136"/>
    </source>
</evidence>
<evidence type="ECO:0000256" key="13">
    <source>
        <dbReference type="ARBA" id="ARBA00023002"/>
    </source>
</evidence>
<keyword evidence="10" id="KW-0999">Mitochondrion inner membrane</keyword>
<dbReference type="STRING" id="7398.A0A1A9ZA90"/>
<keyword evidence="8" id="KW-0288">FMN</keyword>
<keyword evidence="14" id="KW-0496">Mitochondrion</keyword>
<dbReference type="Proteomes" id="UP000092445">
    <property type="component" value="Unassembled WGS sequence"/>
</dbReference>
<dbReference type="PANTHER" id="PTHR48109">
    <property type="entry name" value="DIHYDROOROTATE DEHYDROGENASE (QUINONE), MITOCHONDRIAL-RELATED"/>
    <property type="match status" value="1"/>
</dbReference>
<evidence type="ECO:0000256" key="6">
    <source>
        <dbReference type="ARBA" id="ARBA00017599"/>
    </source>
</evidence>
<evidence type="ECO:0000256" key="11">
    <source>
        <dbReference type="ARBA" id="ARBA00022946"/>
    </source>
</evidence>
<dbReference type="InterPro" id="IPR013785">
    <property type="entry name" value="Aldolase_TIM"/>
</dbReference>
<evidence type="ECO:0000256" key="2">
    <source>
        <dbReference type="ARBA" id="ARBA00004434"/>
    </source>
</evidence>
<comment type="pathway">
    <text evidence="3">Pyrimidine metabolism; UMP biosynthesis via de novo pathway; orotate from (S)-dihydroorotate (quinone route): step 1/1.</text>
</comment>
<dbReference type="CDD" id="cd04738">
    <property type="entry name" value="DHOD_2_like"/>
    <property type="match status" value="1"/>
</dbReference>
<name>A0A1A9ZA90_GLOPL</name>
<evidence type="ECO:0000256" key="12">
    <source>
        <dbReference type="ARBA" id="ARBA00022989"/>
    </source>
</evidence>
<keyword evidence="15" id="KW-0472">Membrane</keyword>
<dbReference type="InterPro" id="IPR005719">
    <property type="entry name" value="Dihydroorotate_DH_2"/>
</dbReference>
<evidence type="ECO:0000256" key="10">
    <source>
        <dbReference type="ARBA" id="ARBA00022792"/>
    </source>
</evidence>
<dbReference type="PANTHER" id="PTHR48109:SF4">
    <property type="entry name" value="DIHYDROOROTATE DEHYDROGENASE (QUINONE), MITOCHONDRIAL"/>
    <property type="match status" value="1"/>
</dbReference>
<comment type="catalytic activity">
    <reaction evidence="16">
        <text>(S)-dihydroorotate + a quinone = orotate + a quinol</text>
        <dbReference type="Rhea" id="RHEA:30187"/>
        <dbReference type="ChEBI" id="CHEBI:24646"/>
        <dbReference type="ChEBI" id="CHEBI:30839"/>
        <dbReference type="ChEBI" id="CHEBI:30864"/>
        <dbReference type="ChEBI" id="CHEBI:132124"/>
        <dbReference type="EC" id="1.3.5.2"/>
    </reaction>
</comment>
<reference evidence="18" key="2">
    <citation type="submission" date="2020-05" db="UniProtKB">
        <authorList>
            <consortium name="EnsemblMetazoa"/>
        </authorList>
    </citation>
    <scope>IDENTIFICATION</scope>
    <source>
        <strain evidence="18">IAEA</strain>
    </source>
</reference>
<evidence type="ECO:0000256" key="9">
    <source>
        <dbReference type="ARBA" id="ARBA00022692"/>
    </source>
</evidence>
<evidence type="ECO:0000259" key="17">
    <source>
        <dbReference type="Pfam" id="PF01180"/>
    </source>
</evidence>
<comment type="similarity">
    <text evidence="4">Belongs to the dihydroorotate dehydrogenase family. Type 2 subfamily.</text>
</comment>
<dbReference type="NCBIfam" id="NF003652">
    <property type="entry name" value="PRK05286.2-5"/>
    <property type="match status" value="1"/>
</dbReference>
<sequence length="397" mass="43188">MALQTSKALNKLKSLTFVTLGGGCIFSALCINQSNEKFYEEVLMPVTRLLPPEFSHKAAVWACKNKLLGQSRADDGILKCNFFGSTLKNPIGIAAGFDKHAEAVEGLSQLGFGFIEIGSVTPEPQPGQPKPRVFRLVADEAIINRYGFNSEGHRVVYERLTAVRESGQFSGILGVNLGKNKDSTSAKQDYVKGVQIFGPIADYLVINISSPNTPGLRDLQGKKDLQELLEAVIQARNQLLVNNNVPILLKLAPDLTKQDIKDIVAVINKKSCKVDGLIISNTTVSRQDLKDSQLALENGGLSGAPLRSKSTRLVAQIYYQTGGKIPIIGVGGIATGEDAFEKLEAGASYLQLYTSFIYHGPPVVNKIKRELVDILNKKGYNSISQVVGCNYKKYLSE</sequence>
<feature type="domain" description="Dihydroorotate dehydrogenase catalytic" evidence="17">
    <location>
        <begin position="78"/>
        <end position="375"/>
    </location>
</feature>
<evidence type="ECO:0000256" key="5">
    <source>
        <dbReference type="ARBA" id="ARBA00012791"/>
    </source>
</evidence>
<keyword evidence="12" id="KW-1133">Transmembrane helix</keyword>
<dbReference type="SUPFAM" id="SSF51395">
    <property type="entry name" value="FMN-linked oxidoreductases"/>
    <property type="match status" value="1"/>
</dbReference>
<dbReference type="InterPro" id="IPR001295">
    <property type="entry name" value="Dihydroorotate_DH_CS"/>
</dbReference>
<keyword evidence="13" id="KW-0560">Oxidoreductase</keyword>
<dbReference type="GO" id="GO:0006207">
    <property type="term" value="P:'de novo' pyrimidine nucleobase biosynthetic process"/>
    <property type="evidence" value="ECO:0007669"/>
    <property type="project" value="InterPro"/>
</dbReference>
<evidence type="ECO:0000256" key="1">
    <source>
        <dbReference type="ARBA" id="ARBA00001917"/>
    </source>
</evidence>
<dbReference type="PROSITE" id="PS51257">
    <property type="entry name" value="PROKAR_LIPOPROTEIN"/>
    <property type="match status" value="1"/>
</dbReference>
<dbReference type="VEuPathDB" id="VectorBase:GPAI008423"/>
<proteinExistence type="inferred from homology"/>
<dbReference type="InterPro" id="IPR005720">
    <property type="entry name" value="Dihydroorotate_DH_cat"/>
</dbReference>
<evidence type="ECO:0000256" key="16">
    <source>
        <dbReference type="ARBA" id="ARBA00048639"/>
    </source>
</evidence>
<evidence type="ECO:0000256" key="8">
    <source>
        <dbReference type="ARBA" id="ARBA00022643"/>
    </source>
</evidence>
<evidence type="ECO:0000256" key="7">
    <source>
        <dbReference type="ARBA" id="ARBA00022630"/>
    </source>
</evidence>
<dbReference type="GO" id="GO:0044205">
    <property type="term" value="P:'de novo' UMP biosynthetic process"/>
    <property type="evidence" value="ECO:0007669"/>
    <property type="project" value="UniProtKB-UniPathway"/>
</dbReference>
<dbReference type="InterPro" id="IPR050074">
    <property type="entry name" value="DHO_dehydrogenase"/>
</dbReference>
<keyword evidence="7" id="KW-0285">Flavoprotein</keyword>
<reference evidence="19" key="1">
    <citation type="submission" date="2014-03" db="EMBL/GenBank/DDBJ databases">
        <authorList>
            <person name="Aksoy S."/>
            <person name="Warren W."/>
            <person name="Wilson R.K."/>
        </authorList>
    </citation>
    <scope>NUCLEOTIDE SEQUENCE [LARGE SCALE GENOMIC DNA]</scope>
    <source>
        <strain evidence="19">IAEA</strain>
    </source>
</reference>
<evidence type="ECO:0000256" key="3">
    <source>
        <dbReference type="ARBA" id="ARBA00005161"/>
    </source>
</evidence>
<evidence type="ECO:0000313" key="18">
    <source>
        <dbReference type="EnsemblMetazoa" id="GPAI008423-PA"/>
    </source>
</evidence>
<evidence type="ECO:0000256" key="4">
    <source>
        <dbReference type="ARBA" id="ARBA00005359"/>
    </source>
</evidence>
<evidence type="ECO:0000256" key="14">
    <source>
        <dbReference type="ARBA" id="ARBA00023128"/>
    </source>
</evidence>